<keyword evidence="9" id="KW-1185">Reference proteome</keyword>
<comment type="subcellular location">
    <subcellularLocation>
        <location evidence="1">Membrane</location>
        <topology evidence="1">Multi-pass membrane protein</topology>
    </subcellularLocation>
</comment>
<keyword evidence="3 7" id="KW-0812">Transmembrane</keyword>
<feature type="transmembrane region" description="Helical" evidence="7">
    <location>
        <begin position="391"/>
        <end position="413"/>
    </location>
</feature>
<proteinExistence type="inferred from homology"/>
<evidence type="ECO:0000256" key="1">
    <source>
        <dbReference type="ARBA" id="ARBA00004141"/>
    </source>
</evidence>
<feature type="compositionally biased region" description="Polar residues" evidence="6">
    <location>
        <begin position="804"/>
        <end position="823"/>
    </location>
</feature>
<organism evidence="8 9">
    <name type="scientific">Russula ochroleuca</name>
    <dbReference type="NCBI Taxonomy" id="152965"/>
    <lineage>
        <taxon>Eukaryota</taxon>
        <taxon>Fungi</taxon>
        <taxon>Dikarya</taxon>
        <taxon>Basidiomycota</taxon>
        <taxon>Agaricomycotina</taxon>
        <taxon>Agaricomycetes</taxon>
        <taxon>Russulales</taxon>
        <taxon>Russulaceae</taxon>
        <taxon>Russula</taxon>
    </lineage>
</organism>
<dbReference type="EMBL" id="WHVB01000006">
    <property type="protein sequence ID" value="KAF8481702.1"/>
    <property type="molecule type" value="Genomic_DNA"/>
</dbReference>
<dbReference type="Proteomes" id="UP000759537">
    <property type="component" value="Unassembled WGS sequence"/>
</dbReference>
<feature type="transmembrane region" description="Helical" evidence="7">
    <location>
        <begin position="433"/>
        <end position="459"/>
    </location>
</feature>
<dbReference type="InterPro" id="IPR029058">
    <property type="entry name" value="AB_hydrolase_fold"/>
</dbReference>
<feature type="compositionally biased region" description="Low complexity" evidence="6">
    <location>
        <begin position="256"/>
        <end position="268"/>
    </location>
</feature>
<name>A0A9P5T9Z2_9AGAM</name>
<accession>A0A9P5T9Z2</accession>
<feature type="region of interest" description="Disordered" evidence="6">
    <location>
        <begin position="37"/>
        <end position="64"/>
    </location>
</feature>
<evidence type="ECO:0000256" key="7">
    <source>
        <dbReference type="SAM" id="Phobius"/>
    </source>
</evidence>
<comment type="caution">
    <text evidence="8">The sequence shown here is derived from an EMBL/GenBank/DDBJ whole genome shotgun (WGS) entry which is preliminary data.</text>
</comment>
<evidence type="ECO:0000256" key="4">
    <source>
        <dbReference type="ARBA" id="ARBA00022989"/>
    </source>
</evidence>
<protein>
    <recommendedName>
        <fullName evidence="10">DUF726-domain-containing protein</fullName>
    </recommendedName>
</protein>
<keyword evidence="5 7" id="KW-0472">Membrane</keyword>
<evidence type="ECO:0000313" key="8">
    <source>
        <dbReference type="EMBL" id="KAF8481702.1"/>
    </source>
</evidence>
<keyword evidence="4 7" id="KW-1133">Transmembrane helix</keyword>
<evidence type="ECO:0000256" key="2">
    <source>
        <dbReference type="ARBA" id="ARBA00009824"/>
    </source>
</evidence>
<dbReference type="PANTHER" id="PTHR17920:SF3">
    <property type="entry name" value="TRANSMEMBRANE AND COILED-COIL DOMAIN-CONTAINING PROTEIN 4"/>
    <property type="match status" value="1"/>
</dbReference>
<sequence length="1048" mass="113371">MSIPPPPSPSLDDLLDDGGWEDMPIVRDIGEFAGVAGGLDQEDQKRYHYNPQTKKDSSQGGVSNATGAILDVDYQGSEWRSKVDQNESEYTRVRMREEEDADEVHLRTRYLFDEDQAMTPLSQMQQTKNMLTEAQRIAYVGLCALVSTEMLKKLKKLSGKDAKSAIQDMVLWRLKILGRLYYHMELATAEQKMIENLAEHGLQPGDLVPALMTTHIVANPEYDPAEAQRQAETRKAEAEEVPPESDDISEITVVESSTPPLVPSSPRSTSPPPTAKSESFQTTLRVLEPTSTASVPGVSTSLSSADENVTLDIRWTVLCDLFLVLIADSVYDARSRVLLESVAIYLGFGWLDVVKFEQRVTEALEIQEDVENMEQREIIEGRQKSSRKRRYMMVGLATLGGGLVIGLSAGLLAPVIGAGLGAAFTTIGISGTAGFLGGVGGAAVITTGGVLTGSGIAATGMARRTRVVRTFDILPLHNNKRVNSIVTVPGFLNGELDDPRLPFSVLDPVVGDVFSVLWEPEMIRETGSALRIMTAEILTQLGQTVLAATAMTALMTALQWPIILTKLGYLIDNPWNNALDRAKAAGSVLADVLIQRHLGVRPITLIGFSLGARVIFYALLELAKQKAHGIVQDVILLGATLTASQKTWFQARSVVSGRFVNGFARNDWVLNYLFRATSGGVGTVAGLRPVENIPGLENVDVTDKISGHTSYRTFMPLIMDQLGFPVSADHFDEPEQPDFEEDRIVVREGEEIPKKGWFSRTKQRPPSESTSTPYPPSIASVGQTQKLDQPAGDDGELPPREVNASESPTSTSHAPGTTRQQPNDVADNIASELPSRAGFDLAAMRAVIEGIDGDREKQQDVNGPARVEIPPPFPPQGTIKKTSLPTSSLVTSSLELTPISEHPSKMHASTKSVSLNNARDVRPFGFQNATEDADEDSTSNLPTSYSRVATDPTLSFKGDYKASWIPGVPEKDVFVGFGTPGGNSFHSAPFAVVDSTAMAALPPNTSSASPAVSLADRDPWSFPTYSGDVSASTSVKKPSVFAANPWES</sequence>
<feature type="compositionally biased region" description="Basic and acidic residues" evidence="6">
    <location>
        <begin position="229"/>
        <end position="238"/>
    </location>
</feature>
<dbReference type="Pfam" id="PF05277">
    <property type="entry name" value="DUF726"/>
    <property type="match status" value="1"/>
</dbReference>
<gene>
    <name evidence="8" type="ORF">DFH94DRAFT_732466</name>
</gene>
<reference evidence="8" key="2">
    <citation type="journal article" date="2020" name="Nat. Commun.">
        <title>Large-scale genome sequencing of mycorrhizal fungi provides insights into the early evolution of symbiotic traits.</title>
        <authorList>
            <person name="Miyauchi S."/>
            <person name="Kiss E."/>
            <person name="Kuo A."/>
            <person name="Drula E."/>
            <person name="Kohler A."/>
            <person name="Sanchez-Garcia M."/>
            <person name="Morin E."/>
            <person name="Andreopoulos B."/>
            <person name="Barry K.W."/>
            <person name="Bonito G."/>
            <person name="Buee M."/>
            <person name="Carver A."/>
            <person name="Chen C."/>
            <person name="Cichocki N."/>
            <person name="Clum A."/>
            <person name="Culley D."/>
            <person name="Crous P.W."/>
            <person name="Fauchery L."/>
            <person name="Girlanda M."/>
            <person name="Hayes R.D."/>
            <person name="Keri Z."/>
            <person name="LaButti K."/>
            <person name="Lipzen A."/>
            <person name="Lombard V."/>
            <person name="Magnuson J."/>
            <person name="Maillard F."/>
            <person name="Murat C."/>
            <person name="Nolan M."/>
            <person name="Ohm R.A."/>
            <person name="Pangilinan J."/>
            <person name="Pereira M.F."/>
            <person name="Perotto S."/>
            <person name="Peter M."/>
            <person name="Pfister S."/>
            <person name="Riley R."/>
            <person name="Sitrit Y."/>
            <person name="Stielow J.B."/>
            <person name="Szollosi G."/>
            <person name="Zifcakova L."/>
            <person name="Stursova M."/>
            <person name="Spatafora J.W."/>
            <person name="Tedersoo L."/>
            <person name="Vaario L.M."/>
            <person name="Yamada A."/>
            <person name="Yan M."/>
            <person name="Wang P."/>
            <person name="Xu J."/>
            <person name="Bruns T."/>
            <person name="Baldrian P."/>
            <person name="Vilgalys R."/>
            <person name="Dunand C."/>
            <person name="Henrissat B."/>
            <person name="Grigoriev I.V."/>
            <person name="Hibbett D."/>
            <person name="Nagy L.G."/>
            <person name="Martin F.M."/>
        </authorList>
    </citation>
    <scope>NUCLEOTIDE SEQUENCE</scope>
    <source>
        <strain evidence="8">Prilba</strain>
    </source>
</reference>
<evidence type="ECO:0000256" key="6">
    <source>
        <dbReference type="SAM" id="MobiDB-lite"/>
    </source>
</evidence>
<evidence type="ECO:0000256" key="3">
    <source>
        <dbReference type="ARBA" id="ARBA00022692"/>
    </source>
</evidence>
<evidence type="ECO:0008006" key="10">
    <source>
        <dbReference type="Google" id="ProtNLM"/>
    </source>
</evidence>
<evidence type="ECO:0000313" key="9">
    <source>
        <dbReference type="Proteomes" id="UP000759537"/>
    </source>
</evidence>
<dbReference type="OrthoDB" id="277931at2759"/>
<reference evidence="8" key="1">
    <citation type="submission" date="2019-10" db="EMBL/GenBank/DDBJ databases">
        <authorList>
            <consortium name="DOE Joint Genome Institute"/>
            <person name="Kuo A."/>
            <person name="Miyauchi S."/>
            <person name="Kiss E."/>
            <person name="Drula E."/>
            <person name="Kohler A."/>
            <person name="Sanchez-Garcia M."/>
            <person name="Andreopoulos B."/>
            <person name="Barry K.W."/>
            <person name="Bonito G."/>
            <person name="Buee M."/>
            <person name="Carver A."/>
            <person name="Chen C."/>
            <person name="Cichocki N."/>
            <person name="Clum A."/>
            <person name="Culley D."/>
            <person name="Crous P.W."/>
            <person name="Fauchery L."/>
            <person name="Girlanda M."/>
            <person name="Hayes R."/>
            <person name="Keri Z."/>
            <person name="LaButti K."/>
            <person name="Lipzen A."/>
            <person name="Lombard V."/>
            <person name="Magnuson J."/>
            <person name="Maillard F."/>
            <person name="Morin E."/>
            <person name="Murat C."/>
            <person name="Nolan M."/>
            <person name="Ohm R."/>
            <person name="Pangilinan J."/>
            <person name="Pereira M."/>
            <person name="Perotto S."/>
            <person name="Peter M."/>
            <person name="Riley R."/>
            <person name="Sitrit Y."/>
            <person name="Stielow B."/>
            <person name="Szollosi G."/>
            <person name="Zifcakova L."/>
            <person name="Stursova M."/>
            <person name="Spatafora J.W."/>
            <person name="Tedersoo L."/>
            <person name="Vaario L.-M."/>
            <person name="Yamada A."/>
            <person name="Yan M."/>
            <person name="Wang P."/>
            <person name="Xu J."/>
            <person name="Bruns T."/>
            <person name="Baldrian P."/>
            <person name="Vilgalys R."/>
            <person name="Henrissat B."/>
            <person name="Grigoriev I.V."/>
            <person name="Hibbett D."/>
            <person name="Nagy L.G."/>
            <person name="Martin F.M."/>
        </authorList>
    </citation>
    <scope>NUCLEOTIDE SEQUENCE</scope>
    <source>
        <strain evidence="8">Prilba</strain>
    </source>
</reference>
<comment type="similarity">
    <text evidence="2">Belongs to the TMCO4 family.</text>
</comment>
<feature type="compositionally biased region" description="Acidic residues" evidence="6">
    <location>
        <begin position="239"/>
        <end position="249"/>
    </location>
</feature>
<feature type="region of interest" description="Disordered" evidence="6">
    <location>
        <begin position="225"/>
        <end position="280"/>
    </location>
</feature>
<dbReference type="InterPro" id="IPR007941">
    <property type="entry name" value="DUF726"/>
</dbReference>
<feature type="region of interest" description="Disordered" evidence="6">
    <location>
        <begin position="755"/>
        <end position="823"/>
    </location>
</feature>
<dbReference type="AlphaFoldDB" id="A0A9P5T9Z2"/>
<dbReference type="PANTHER" id="PTHR17920">
    <property type="entry name" value="TRANSMEMBRANE AND COILED-COIL DOMAIN-CONTAINING PROTEIN 4 TMCO4"/>
    <property type="match status" value="1"/>
</dbReference>
<evidence type="ECO:0000256" key="5">
    <source>
        <dbReference type="ARBA" id="ARBA00023136"/>
    </source>
</evidence>
<dbReference type="SUPFAM" id="SSF53474">
    <property type="entry name" value="alpha/beta-Hydrolases"/>
    <property type="match status" value="1"/>
</dbReference>
<feature type="region of interest" description="Disordered" evidence="6">
    <location>
        <begin position="854"/>
        <end position="886"/>
    </location>
</feature>
<dbReference type="GO" id="GO:0016020">
    <property type="term" value="C:membrane"/>
    <property type="evidence" value="ECO:0007669"/>
    <property type="project" value="UniProtKB-SubCell"/>
</dbReference>